<dbReference type="SMART" id="SM00173">
    <property type="entry name" value="RAS"/>
    <property type="match status" value="1"/>
</dbReference>
<dbReference type="EMBL" id="JAPFFF010000013">
    <property type="protein sequence ID" value="KAK8871527.1"/>
    <property type="molecule type" value="Genomic_DNA"/>
</dbReference>
<dbReference type="PRINTS" id="PR00449">
    <property type="entry name" value="RASTRNSFRMNG"/>
</dbReference>
<dbReference type="PANTHER" id="PTHR47978">
    <property type="match status" value="1"/>
</dbReference>
<dbReference type="NCBIfam" id="TIGR00231">
    <property type="entry name" value="small_GTP"/>
    <property type="match status" value="1"/>
</dbReference>
<keyword evidence="1" id="KW-0547">Nucleotide-binding</keyword>
<name>A0ABR2J0U2_9EUKA</name>
<dbReference type="SMART" id="SM00175">
    <property type="entry name" value="RAB"/>
    <property type="match status" value="1"/>
</dbReference>
<protein>
    <submittedName>
        <fullName evidence="2">GTPase Ryh1</fullName>
    </submittedName>
</protein>
<evidence type="ECO:0000313" key="3">
    <source>
        <dbReference type="Proteomes" id="UP001470230"/>
    </source>
</evidence>
<reference evidence="2 3" key="1">
    <citation type="submission" date="2024-04" db="EMBL/GenBank/DDBJ databases">
        <title>Tritrichomonas musculus Genome.</title>
        <authorList>
            <person name="Alves-Ferreira E."/>
            <person name="Grigg M."/>
            <person name="Lorenzi H."/>
            <person name="Galac M."/>
        </authorList>
    </citation>
    <scope>NUCLEOTIDE SEQUENCE [LARGE SCALE GENOMIC DNA]</scope>
    <source>
        <strain evidence="2 3">EAF2021</strain>
    </source>
</reference>
<comment type="caution">
    <text evidence="2">The sequence shown here is derived from an EMBL/GenBank/DDBJ whole genome shotgun (WGS) entry which is preliminary data.</text>
</comment>
<dbReference type="CDD" id="cd00154">
    <property type="entry name" value="Rab"/>
    <property type="match status" value="1"/>
</dbReference>
<evidence type="ECO:0000313" key="2">
    <source>
        <dbReference type="EMBL" id="KAK8871527.1"/>
    </source>
</evidence>
<evidence type="ECO:0000256" key="1">
    <source>
        <dbReference type="ARBA" id="ARBA00022741"/>
    </source>
</evidence>
<accession>A0ABR2J0U2</accession>
<dbReference type="SMART" id="SM00174">
    <property type="entry name" value="RHO"/>
    <property type="match status" value="1"/>
</dbReference>
<dbReference type="Proteomes" id="UP001470230">
    <property type="component" value="Unassembled WGS sequence"/>
</dbReference>
<dbReference type="SUPFAM" id="SSF52540">
    <property type="entry name" value="P-loop containing nucleoside triphosphate hydrolases"/>
    <property type="match status" value="1"/>
</dbReference>
<sequence length="192" mass="22021">MAIIGSYCSGKTTFINKLKDKYDFSYTKVTIGFNSFALMCKNDDDETFLVDVIDTSGTERYHSIVKKSLREANLTIIMYEIDNPSSFEEIDYWIATLREVNDNSKLLFVGNKIDLERNVLKTTAAEKAEEYNAPYIEVSALYGDGIDICYHKICYILNKLRVRKNTPELRTVNINEANNNNTGMFGWLKNLC</sequence>
<dbReference type="InterPro" id="IPR005225">
    <property type="entry name" value="Small_GTP-bd"/>
</dbReference>
<dbReference type="PROSITE" id="PS51421">
    <property type="entry name" value="RAS"/>
    <property type="match status" value="1"/>
</dbReference>
<gene>
    <name evidence="2" type="ORF">M9Y10_007256</name>
</gene>
<organism evidence="2 3">
    <name type="scientific">Tritrichomonas musculus</name>
    <dbReference type="NCBI Taxonomy" id="1915356"/>
    <lineage>
        <taxon>Eukaryota</taxon>
        <taxon>Metamonada</taxon>
        <taxon>Parabasalia</taxon>
        <taxon>Tritrichomonadida</taxon>
        <taxon>Tritrichomonadidae</taxon>
        <taxon>Tritrichomonas</taxon>
    </lineage>
</organism>
<proteinExistence type="predicted"/>
<dbReference type="Gene3D" id="3.40.50.300">
    <property type="entry name" value="P-loop containing nucleotide triphosphate hydrolases"/>
    <property type="match status" value="1"/>
</dbReference>
<dbReference type="PROSITE" id="PS51419">
    <property type="entry name" value="RAB"/>
    <property type="match status" value="1"/>
</dbReference>
<keyword evidence="3" id="KW-1185">Reference proteome</keyword>
<dbReference type="InterPro" id="IPR001806">
    <property type="entry name" value="Small_GTPase"/>
</dbReference>
<dbReference type="Pfam" id="PF00071">
    <property type="entry name" value="Ras"/>
    <property type="match status" value="1"/>
</dbReference>
<dbReference type="InterPro" id="IPR027417">
    <property type="entry name" value="P-loop_NTPase"/>
</dbReference>